<dbReference type="PANTHER" id="PTHR46082">
    <property type="entry name" value="ATP/GTP-BINDING PROTEIN-RELATED"/>
    <property type="match status" value="1"/>
</dbReference>
<keyword evidence="3" id="KW-1185">Reference proteome</keyword>
<evidence type="ECO:0000313" key="3">
    <source>
        <dbReference type="Proteomes" id="UP000756346"/>
    </source>
</evidence>
<dbReference type="InterPro" id="IPR027417">
    <property type="entry name" value="P-loop_NTPase"/>
</dbReference>
<dbReference type="InterPro" id="IPR002182">
    <property type="entry name" value="NB-ARC"/>
</dbReference>
<dbReference type="Pfam" id="PF13424">
    <property type="entry name" value="TPR_12"/>
    <property type="match status" value="3"/>
</dbReference>
<dbReference type="InterPro" id="IPR011990">
    <property type="entry name" value="TPR-like_helical_dom_sf"/>
</dbReference>
<dbReference type="InterPro" id="IPR053137">
    <property type="entry name" value="NLR-like"/>
</dbReference>
<dbReference type="SUPFAM" id="SSF53167">
    <property type="entry name" value="Purine and uridine phosphorylases"/>
    <property type="match status" value="1"/>
</dbReference>
<dbReference type="OrthoDB" id="1658288at2759"/>
<reference evidence="2" key="1">
    <citation type="journal article" date="2021" name="Nat. Commun.">
        <title>Genetic determinants of endophytism in the Arabidopsis root mycobiome.</title>
        <authorList>
            <person name="Mesny F."/>
            <person name="Miyauchi S."/>
            <person name="Thiergart T."/>
            <person name="Pickel B."/>
            <person name="Atanasova L."/>
            <person name="Karlsson M."/>
            <person name="Huettel B."/>
            <person name="Barry K.W."/>
            <person name="Haridas S."/>
            <person name="Chen C."/>
            <person name="Bauer D."/>
            <person name="Andreopoulos W."/>
            <person name="Pangilinan J."/>
            <person name="LaButti K."/>
            <person name="Riley R."/>
            <person name="Lipzen A."/>
            <person name="Clum A."/>
            <person name="Drula E."/>
            <person name="Henrissat B."/>
            <person name="Kohler A."/>
            <person name="Grigoriev I.V."/>
            <person name="Martin F.M."/>
            <person name="Hacquard S."/>
        </authorList>
    </citation>
    <scope>NUCLEOTIDE SEQUENCE</scope>
    <source>
        <strain evidence="2">MPI-CAGE-CH-0230</strain>
    </source>
</reference>
<sequence length="1079" mass="121688">MTCSSCCFFVAPSAVVAIANHRANLRHTLHGMATSQGDPAAILDPKDYAVVWIAPLEIEAKAALYMLDEQHQGRFAVDHGDEYVFHAGSMCGHNVVIATFPAGQEYGTGSAAALASQILKCFPHHWFGLLVGVAAGLPDLSCNPPRDIRLGDVLVSLPEGERAGIIAYDLGKETDDGFQPLRYGHVLTTTKPIVRSAIGRIKIQAPNDAAIFLPYYEKIRDREHANGTFMDPGQDRDRLYSTNEGRPDELVERVQRPDSARTQVWYGPIGSGDKLLKNAQRRNELRDKYGVIGLEMEAAGTMNRIPVGVIRGVCDYGDQQKNKEWQPYAAAMAAAYAKAVLREIPPLRSTSHTDDIANIVGSNTESALPCYHIQLPENARFTGRETVLDALNQAFLTRQETRRMALVGLGGIGKTQIALRFAYDIKASRPDCSIFWVPVLSYGSVEHAYVEIAKKLGVQQKSDEQDVKELVCQYLSSDKSGEWLLVIDNADDQELFFGSDDKAGIEEYIPEGENGLILLTSRSREVAVQFAQTSIVDIEAMDPKEATLLFKKSLTQGQTPQDEALVEDLLIQLTYLPLAITQAAAYLNQTKLPIRKYLGLLQGAEKDAVRLFSREFRDSARYRNSPNAVATTWIVSFEQILKSDPIAADLLSFTACIEPKAIPQWVMPSSESEETEWAIGTLCGYSFLVRRGTDDIFDMHSLVHLATREWLKKQDRQELVAHNAIRHLQDIFPSHDSANPVQRETLDEKDHSRLSSEHELASAYLNDRRIKEAIEMLEHVVAVQREILDEKDHSRLASEHMLARAYLDDRRIKEAIEMFEYVVAVWRETLDEKDHSRLSSEHELASAYLSDRRIKKAIEMLEHVVAIRRETLDEKDHSRLASEHMLARAYLDDRRIKEAIEMFEYVVAVWRETLDEKDHSRLSSEHELASAYLSDRRIKKAIEMLEHVVAIGRETLDEKDHSRLSSEHALARAYLDDRRIKEAIEMFEYVVAVWRETLDEKDHSRLSSEHELASAYLSDRRIKKAIEMLEHVVAVEAHIYAEDDPERVLSVDLLADAYIQLESCNENMDSKSPVSDGDD</sequence>
<dbReference type="PANTHER" id="PTHR46082:SF11">
    <property type="entry name" value="AAA+ ATPASE DOMAIN-CONTAINING PROTEIN-RELATED"/>
    <property type="match status" value="1"/>
</dbReference>
<dbReference type="Gene3D" id="3.40.50.1580">
    <property type="entry name" value="Nucleoside phosphorylase domain"/>
    <property type="match status" value="1"/>
</dbReference>
<dbReference type="Pfam" id="PF00931">
    <property type="entry name" value="NB-ARC"/>
    <property type="match status" value="1"/>
</dbReference>
<comment type="caution">
    <text evidence="2">The sequence shown here is derived from an EMBL/GenBank/DDBJ whole genome shotgun (WGS) entry which is preliminary data.</text>
</comment>
<dbReference type="Proteomes" id="UP000756346">
    <property type="component" value="Unassembled WGS sequence"/>
</dbReference>
<dbReference type="GO" id="GO:0043531">
    <property type="term" value="F:ADP binding"/>
    <property type="evidence" value="ECO:0007669"/>
    <property type="project" value="InterPro"/>
</dbReference>
<evidence type="ECO:0000313" key="2">
    <source>
        <dbReference type="EMBL" id="KAH7031025.1"/>
    </source>
</evidence>
<accession>A0A9P9BQM9</accession>
<protein>
    <recommendedName>
        <fullName evidence="1">NB-ARC domain-containing protein</fullName>
    </recommendedName>
</protein>
<dbReference type="GO" id="GO:0009116">
    <property type="term" value="P:nucleoside metabolic process"/>
    <property type="evidence" value="ECO:0007669"/>
    <property type="project" value="InterPro"/>
</dbReference>
<gene>
    <name evidence="2" type="ORF">B0I36DRAFT_431225</name>
</gene>
<dbReference type="RefSeq" id="XP_046012705.1">
    <property type="nucleotide sequence ID" value="XM_046162576.1"/>
</dbReference>
<name>A0A9P9BQM9_9PEZI</name>
<dbReference type="GO" id="GO:0003824">
    <property type="term" value="F:catalytic activity"/>
    <property type="evidence" value="ECO:0007669"/>
    <property type="project" value="InterPro"/>
</dbReference>
<dbReference type="GeneID" id="70192122"/>
<dbReference type="InterPro" id="IPR035994">
    <property type="entry name" value="Nucleoside_phosphorylase_sf"/>
</dbReference>
<dbReference type="SUPFAM" id="SSF52540">
    <property type="entry name" value="P-loop containing nucleoside triphosphate hydrolases"/>
    <property type="match status" value="1"/>
</dbReference>
<dbReference type="Gene3D" id="1.25.40.10">
    <property type="entry name" value="Tetratricopeptide repeat domain"/>
    <property type="match status" value="2"/>
</dbReference>
<feature type="domain" description="NB-ARC" evidence="1">
    <location>
        <begin position="385"/>
        <end position="555"/>
    </location>
</feature>
<dbReference type="Gene3D" id="3.40.50.300">
    <property type="entry name" value="P-loop containing nucleotide triphosphate hydrolases"/>
    <property type="match status" value="1"/>
</dbReference>
<proteinExistence type="predicted"/>
<evidence type="ECO:0000259" key="1">
    <source>
        <dbReference type="Pfam" id="PF00931"/>
    </source>
</evidence>
<dbReference type="SUPFAM" id="SSF48452">
    <property type="entry name" value="TPR-like"/>
    <property type="match status" value="3"/>
</dbReference>
<dbReference type="SMART" id="SM00028">
    <property type="entry name" value="TPR"/>
    <property type="match status" value="7"/>
</dbReference>
<dbReference type="EMBL" id="JAGTJQ010000005">
    <property type="protein sequence ID" value="KAH7031025.1"/>
    <property type="molecule type" value="Genomic_DNA"/>
</dbReference>
<dbReference type="InterPro" id="IPR019734">
    <property type="entry name" value="TPR_rpt"/>
</dbReference>
<dbReference type="AlphaFoldDB" id="A0A9P9BQM9"/>
<organism evidence="2 3">
    <name type="scientific">Microdochium trichocladiopsis</name>
    <dbReference type="NCBI Taxonomy" id="1682393"/>
    <lineage>
        <taxon>Eukaryota</taxon>
        <taxon>Fungi</taxon>
        <taxon>Dikarya</taxon>
        <taxon>Ascomycota</taxon>
        <taxon>Pezizomycotina</taxon>
        <taxon>Sordariomycetes</taxon>
        <taxon>Xylariomycetidae</taxon>
        <taxon>Xylariales</taxon>
        <taxon>Microdochiaceae</taxon>
        <taxon>Microdochium</taxon>
    </lineage>
</organism>